<dbReference type="GO" id="GO:0016491">
    <property type="term" value="F:oxidoreductase activity"/>
    <property type="evidence" value="ECO:0007669"/>
    <property type="project" value="UniProtKB-KW"/>
</dbReference>
<reference evidence="4" key="1">
    <citation type="submission" date="2006-06" db="EMBL/GenBank/DDBJ databases">
        <title>Complete sequence of chromosome of Chelativorans sp. BNC1.</title>
        <authorList>
            <consortium name="US DOE Joint Genome Institute"/>
            <person name="Copeland A."/>
            <person name="Lucas S."/>
            <person name="Lapidus A."/>
            <person name="Barry K."/>
            <person name="Detter J.C."/>
            <person name="Glavina del Rio T."/>
            <person name="Hammon N."/>
            <person name="Israni S."/>
            <person name="Dalin E."/>
            <person name="Tice H."/>
            <person name="Pitluck S."/>
            <person name="Chertkov O."/>
            <person name="Brettin T."/>
            <person name="Bruce D."/>
            <person name="Han C."/>
            <person name="Tapia R."/>
            <person name="Gilna P."/>
            <person name="Schmutz J."/>
            <person name="Larimer F."/>
            <person name="Land M."/>
            <person name="Hauser L."/>
            <person name="Kyrpides N."/>
            <person name="Mikhailova N."/>
            <person name="Richardson P."/>
        </authorList>
    </citation>
    <scope>NUCLEOTIDE SEQUENCE</scope>
    <source>
        <strain evidence="4">BNC1</strain>
    </source>
</reference>
<proteinExistence type="predicted"/>
<feature type="domain" description="FAD dependent oxidoreductase" evidence="3">
    <location>
        <begin position="32"/>
        <end position="384"/>
    </location>
</feature>
<evidence type="ECO:0000313" key="4">
    <source>
        <dbReference type="EMBL" id="ABG61531.1"/>
    </source>
</evidence>
<dbReference type="STRING" id="266779.Meso_0126"/>
<dbReference type="AlphaFoldDB" id="Q11M44"/>
<accession>Q11M44</accession>
<gene>
    <name evidence="4" type="ordered locus">Meso_0126</name>
</gene>
<evidence type="ECO:0000256" key="1">
    <source>
        <dbReference type="ARBA" id="ARBA00023002"/>
    </source>
</evidence>
<name>Q11M44_CHESB</name>
<dbReference type="KEGG" id="mes:Meso_0126"/>
<dbReference type="PANTHER" id="PTHR13847:SF275">
    <property type="entry name" value="GAMMA-GLUTAMYLPUTRESCINE OXIDOREDUCTASE"/>
    <property type="match status" value="1"/>
</dbReference>
<dbReference type="HOGENOM" id="CLU_007884_3_3_5"/>
<organism evidence="4">
    <name type="scientific">Chelativorans sp. (strain BNC1)</name>
    <dbReference type="NCBI Taxonomy" id="266779"/>
    <lineage>
        <taxon>Bacteria</taxon>
        <taxon>Pseudomonadati</taxon>
        <taxon>Pseudomonadota</taxon>
        <taxon>Alphaproteobacteria</taxon>
        <taxon>Hyphomicrobiales</taxon>
        <taxon>Phyllobacteriaceae</taxon>
        <taxon>Chelativorans</taxon>
    </lineage>
</organism>
<dbReference type="eggNOG" id="COG0665">
    <property type="taxonomic scope" value="Bacteria"/>
</dbReference>
<dbReference type="InterPro" id="IPR036188">
    <property type="entry name" value="FAD/NAD-bd_sf"/>
</dbReference>
<dbReference type="PANTHER" id="PTHR13847">
    <property type="entry name" value="SARCOSINE DEHYDROGENASE-RELATED"/>
    <property type="match status" value="1"/>
</dbReference>
<dbReference type="EMBL" id="CP000390">
    <property type="protein sequence ID" value="ABG61531.1"/>
    <property type="molecule type" value="Genomic_DNA"/>
</dbReference>
<evidence type="ECO:0000259" key="3">
    <source>
        <dbReference type="Pfam" id="PF01266"/>
    </source>
</evidence>
<keyword evidence="1" id="KW-0560">Oxidoreductase</keyword>
<dbReference type="Gene3D" id="3.30.9.10">
    <property type="entry name" value="D-Amino Acid Oxidase, subunit A, domain 2"/>
    <property type="match status" value="1"/>
</dbReference>
<dbReference type="SUPFAM" id="SSF51905">
    <property type="entry name" value="FAD/NAD(P)-binding domain"/>
    <property type="match status" value="1"/>
</dbReference>
<dbReference type="GO" id="GO:0005737">
    <property type="term" value="C:cytoplasm"/>
    <property type="evidence" value="ECO:0007669"/>
    <property type="project" value="TreeGrafter"/>
</dbReference>
<dbReference type="Gene3D" id="3.50.50.60">
    <property type="entry name" value="FAD/NAD(P)-binding domain"/>
    <property type="match status" value="1"/>
</dbReference>
<evidence type="ECO:0000256" key="2">
    <source>
        <dbReference type="SAM" id="MobiDB-lite"/>
    </source>
</evidence>
<protein>
    <submittedName>
        <fullName evidence="4">FAD dependent oxidoreductase</fullName>
    </submittedName>
</protein>
<dbReference type="Pfam" id="PF01266">
    <property type="entry name" value="DAO"/>
    <property type="match status" value="1"/>
</dbReference>
<sequence>MTTIDPLSHGLWEKTAPPAPLTEHLSGEKRADVAVVGAGFTGLSAALHLARAGVSVVVLEGAEIGFGGSGRNVGLVNAGLWIMPDEVPAILGRDYGERLLNALSDGPRVVFDLIRNHDIDCEAEQAGTLHCAADRRGLRELEDRARQWQARGAPVRLLGSDETAARVGTSAYMGSLLDERAGTIQPLAYVRGLARAAIQAGAKVFTQSPVAGAERETSGWRLRTHHGSVRADWIIVATNAYTTAPWPEIRAELIHLPYFNFATPPLPEGALQRILPGREGIWDTKEILSSLRRDLQGRLIFGSVGALRGTGAAVHAAWAKRSLRKLFPFLDEITFESAWYGKIGMTVDATPRFHRLDRNVIGFSGYNGRGIAPGTVFGQYLARLITGGIGEKDLPLPLTDPREQRFRPLRESYYEAGAQIAHFVGARL</sequence>
<dbReference type="InterPro" id="IPR006076">
    <property type="entry name" value="FAD-dep_OxRdtase"/>
</dbReference>
<feature type="region of interest" description="Disordered" evidence="2">
    <location>
        <begin position="1"/>
        <end position="20"/>
    </location>
</feature>